<dbReference type="VEuPathDB" id="FungiDB:SCHCODRAFT_01312695"/>
<dbReference type="GeneID" id="9587266"/>
<dbReference type="HOGENOM" id="CLU_259685_0_0_1"/>
<sequence length="1323" mass="147130">MAPLTDQEIYKKVTKNPQGDRPDADYYGDVLYHVYVSQVLNAKDEKLVKGPQHFRELLFQDPTQLDVVVAAHARQDYTDIRDDVLHLSRRIIAPNVSDTPIHITPSQPPLPSKAEAFNNAIKAFLDTIRESIEKLARGEVGSPDWHPPECTPSTYVPFLEDLHLPCTTEHPHSPSLLLHQLGDLTEQTEARECLNMIFRKQVTYLCNVAGAGKTRLLLEGLTLHWGFFFTLHKTSWGVGSNDWTHALSFIEHESDFSVTIPPPRGSADKDDTYRNRLHSNQAIVRRRVLAVLLARLLVFRLFVDHLPPNLTSKEESTYRKRWVSLQVDPGLLPSHYKRDIFYELTDLILEHIPDASSTATLLHPRVKEAIAAVLPVRPGQPATGPMGDRDFYFIVDEAQYAAHDLKDAFRAGTKSNTSGNTQSEPEHRPLLRQILHALLDDCRSRPVHAIPTGTSISQADFLNAIKSAFGQALPQKTARYTGGIHTQQDVQAFAGRVLPPSYLSTTSGQRLVERMFKWLPGRFRLMARFLTYVLQNGLRSPHQLLNSFVFAYTAGYEPTDGADMTEMEEEKIPLALVKQGGDEQIDFDSIDHDESIRKTVSNTVRPLVFNYIMKSIKKTIVSEAYSPLLVQLGFAHYDTPDDSSVKLGGPQEATIDEPVIILRLATWLNGKADYSAYHYYAKHLKLNEADGSNNGWENYMAHCLIRLFSENPSVPLRDIFDPLRTAARNKFPGLMNQTAQIVRVYRSGKTVRPYCMWGDVRDNYAPHVTHAQHESIHPRVPDLCLGDTPHTEGKDSPDEAALKKKYEQTISWLKSNSTAIFFPDTNFGPDLMFVLRLQDGTFCWLAVQCKLVTPTTTMCKVPPEAVQSALHSVTPQNFFLSKNRKVPVEYERQRNKDALDALKELPHRTSLAGEFSCIRAVALFPGKVKLEKKARQDRDSHPLVAVNFARLKHAVSGLEPRLVLEEHEQAKFKEARANVDIATAAKQKEGQKEKTESKFAAMAVQQAVGKVLGKPSSPVHRPRSRNNLALSDAGPPGPLHRLYRAHDDFEPSWSAHAPLRPHFDPSALPALDELVPDDATVASGPPPTESEYTSGSHASTSYPPSTVFSHGQYASGAASAPNLSSDGSGGAALTRDHLEQLQQSMNSDSALHTTRSAMLPPPPPTRQRSILLKSHPHVAPKTEYYDCKDGSDYEPPARATAAGRRDATRLPETSFVDGQDRAVCAKVALHVAGAGDGGLLAVDLSLYWQPIYGFETPSALAKTQAVALKPEIESWASLSVGRKKVSRILTEGPLWSMDACASLPSHFSWMANSTPTSNNLLRI</sequence>
<gene>
    <name evidence="2" type="ORF">SCHCODRAFT_235248</name>
</gene>
<keyword evidence="3" id="KW-1185">Reference proteome</keyword>
<dbReference type="EMBL" id="GL377307">
    <property type="protein sequence ID" value="EFI95924.1"/>
    <property type="molecule type" value="Genomic_DNA"/>
</dbReference>
<name>D8Q6W5_SCHCM</name>
<feature type="compositionally biased region" description="Polar residues" evidence="1">
    <location>
        <begin position="1090"/>
        <end position="1107"/>
    </location>
</feature>
<reference evidence="2 3" key="1">
    <citation type="journal article" date="2010" name="Nat. Biotechnol.">
        <title>Genome sequence of the model mushroom Schizophyllum commune.</title>
        <authorList>
            <person name="Ohm R.A."/>
            <person name="de Jong J.F."/>
            <person name="Lugones L.G."/>
            <person name="Aerts A."/>
            <person name="Kothe E."/>
            <person name="Stajich J.E."/>
            <person name="de Vries R.P."/>
            <person name="Record E."/>
            <person name="Levasseur A."/>
            <person name="Baker S.E."/>
            <person name="Bartholomew K.A."/>
            <person name="Coutinho P.M."/>
            <person name="Erdmann S."/>
            <person name="Fowler T.J."/>
            <person name="Gathman A.C."/>
            <person name="Lombard V."/>
            <person name="Henrissat B."/>
            <person name="Knabe N."/>
            <person name="Kuees U."/>
            <person name="Lilly W.W."/>
            <person name="Lindquist E."/>
            <person name="Lucas S."/>
            <person name="Magnuson J.K."/>
            <person name="Piumi F."/>
            <person name="Raudaskoski M."/>
            <person name="Salamov A."/>
            <person name="Schmutz J."/>
            <person name="Schwarze F.W.M.R."/>
            <person name="vanKuyk P.A."/>
            <person name="Horton J.S."/>
            <person name="Grigoriev I.V."/>
            <person name="Woesten H.A.B."/>
        </authorList>
    </citation>
    <scope>NUCLEOTIDE SEQUENCE [LARGE SCALE GENOMIC DNA]</scope>
    <source>
        <strain evidence="3">H4-8 / FGSC 9210</strain>
    </source>
</reference>
<evidence type="ECO:0000313" key="2">
    <source>
        <dbReference type="EMBL" id="EFI95924.1"/>
    </source>
</evidence>
<dbReference type="OrthoDB" id="2393824at2759"/>
<evidence type="ECO:0000313" key="3">
    <source>
        <dbReference type="Proteomes" id="UP000007431"/>
    </source>
</evidence>
<dbReference type="VEuPathDB" id="FungiDB:SCHCODRAFT_02702461"/>
<dbReference type="eggNOG" id="ENOG502SYB6">
    <property type="taxonomic scope" value="Eukaryota"/>
</dbReference>
<feature type="region of interest" description="Disordered" evidence="1">
    <location>
        <begin position="1077"/>
        <end position="1107"/>
    </location>
</feature>
<evidence type="ECO:0000256" key="1">
    <source>
        <dbReference type="SAM" id="MobiDB-lite"/>
    </source>
</evidence>
<proteinExistence type="predicted"/>
<dbReference type="Proteomes" id="UP000007431">
    <property type="component" value="Unassembled WGS sequence"/>
</dbReference>
<organism evidence="3">
    <name type="scientific">Schizophyllum commune (strain H4-8 / FGSC 9210)</name>
    <name type="common">Split gill fungus</name>
    <dbReference type="NCBI Taxonomy" id="578458"/>
    <lineage>
        <taxon>Eukaryota</taxon>
        <taxon>Fungi</taxon>
        <taxon>Dikarya</taxon>
        <taxon>Basidiomycota</taxon>
        <taxon>Agaricomycotina</taxon>
        <taxon>Agaricomycetes</taxon>
        <taxon>Agaricomycetidae</taxon>
        <taxon>Agaricales</taxon>
        <taxon>Schizophyllaceae</taxon>
        <taxon>Schizophyllum</taxon>
    </lineage>
</organism>
<feature type="region of interest" description="Disordered" evidence="1">
    <location>
        <begin position="1012"/>
        <end position="1043"/>
    </location>
</feature>
<accession>D8Q6W5</accession>
<protein>
    <submittedName>
        <fullName evidence="2">Uncharacterized protein</fullName>
    </submittedName>
</protein>
<dbReference type="InParanoid" id="D8Q6W5"/>
<dbReference type="KEGG" id="scm:SCHCO_01312695"/>
<feature type="region of interest" description="Disordered" evidence="1">
    <location>
        <begin position="1187"/>
        <end position="1206"/>
    </location>
</feature>